<dbReference type="Gene3D" id="3.40.630.30">
    <property type="match status" value="1"/>
</dbReference>
<dbReference type="eggNOG" id="ENOG502SMXQ">
    <property type="taxonomic scope" value="Eukaryota"/>
</dbReference>
<dbReference type="EMBL" id="CH476617">
    <property type="protein sequence ID" value="EEP80391.1"/>
    <property type="molecule type" value="Genomic_DNA"/>
</dbReference>
<dbReference type="RefSeq" id="XP_002584544.1">
    <property type="nucleotide sequence ID" value="XM_002584498.1"/>
</dbReference>
<name>C4JRZ4_UNCRE</name>
<protein>
    <recommendedName>
        <fullName evidence="2">N-acetyltransferase domain-containing protein</fullName>
    </recommendedName>
</protein>
<dbReference type="AlphaFoldDB" id="C4JRZ4"/>
<dbReference type="OrthoDB" id="5343688at2759"/>
<evidence type="ECO:0000313" key="3">
    <source>
        <dbReference type="EMBL" id="EEP80391.1"/>
    </source>
</evidence>
<feature type="transmembrane region" description="Helical" evidence="1">
    <location>
        <begin position="174"/>
        <end position="192"/>
    </location>
</feature>
<dbReference type="InterPro" id="IPR000182">
    <property type="entry name" value="GNAT_dom"/>
</dbReference>
<sequence>MKRPTKLRELRLSPHSTSNSVLSRMPLLYSGGAGSRGTLQQWTGGDQVPGLLIPIAFLSSLRANLQICASDPDDIYSPSSPVSMISAPQKAKAAPRSARHPLSMEVPSDHATIPLVSESEHQHEKGDQSYEIDLSSAEPPITISHATTEEDTAAALELIADSVSQQRQMAAKAIILHPTVLATSILVFLTSVKLLYTGSLSDMILMMTVWVGFSVFALCLIKYMLRGYLDVIERVGNWPWLSETSVHGASHRRDEILVAKENGEVIAVLVLRIVKAMTSPDVPGARPRSSRRKSSARWTGIIRAWTVKRTHRLRGTGTRLLTDVVANCRLRTLDGPIFADDQANSAKLLPRMFNAVFEKQEKWARAFLEQIILAERGR</sequence>
<accession>C4JRZ4</accession>
<keyword evidence="1" id="KW-0812">Transmembrane</keyword>
<dbReference type="HOGENOM" id="CLU_040076_0_0_1"/>
<evidence type="ECO:0000259" key="2">
    <source>
        <dbReference type="Pfam" id="PF00583"/>
    </source>
</evidence>
<keyword evidence="1" id="KW-0472">Membrane</keyword>
<keyword evidence="1" id="KW-1133">Transmembrane helix</keyword>
<dbReference type="GO" id="GO:0016747">
    <property type="term" value="F:acyltransferase activity, transferring groups other than amino-acyl groups"/>
    <property type="evidence" value="ECO:0007669"/>
    <property type="project" value="InterPro"/>
</dbReference>
<gene>
    <name evidence="3" type="ORF">UREG_05233</name>
</gene>
<dbReference type="Pfam" id="PF00583">
    <property type="entry name" value="Acetyltransf_1"/>
    <property type="match status" value="1"/>
</dbReference>
<dbReference type="GeneID" id="8438206"/>
<proteinExistence type="predicted"/>
<evidence type="ECO:0000256" key="1">
    <source>
        <dbReference type="SAM" id="Phobius"/>
    </source>
</evidence>
<feature type="domain" description="N-acetyltransferase" evidence="2">
    <location>
        <begin position="250"/>
        <end position="333"/>
    </location>
</feature>
<dbReference type="KEGG" id="ure:UREG_05233"/>
<reference evidence="4" key="1">
    <citation type="journal article" date="2009" name="Genome Res.">
        <title>Comparative genomic analyses of the human fungal pathogens Coccidioides and their relatives.</title>
        <authorList>
            <person name="Sharpton T.J."/>
            <person name="Stajich J.E."/>
            <person name="Rounsley S.D."/>
            <person name="Gardner M.J."/>
            <person name="Wortman J.R."/>
            <person name="Jordar V.S."/>
            <person name="Maiti R."/>
            <person name="Kodira C.D."/>
            <person name="Neafsey D.E."/>
            <person name="Zeng Q."/>
            <person name="Hung C.-Y."/>
            <person name="McMahan C."/>
            <person name="Muszewska A."/>
            <person name="Grynberg M."/>
            <person name="Mandel M.A."/>
            <person name="Kellner E.M."/>
            <person name="Barker B.M."/>
            <person name="Galgiani J.N."/>
            <person name="Orbach M.J."/>
            <person name="Kirkland T.N."/>
            <person name="Cole G.T."/>
            <person name="Henn M.R."/>
            <person name="Birren B.W."/>
            <person name="Taylor J.W."/>
        </authorList>
    </citation>
    <scope>NUCLEOTIDE SEQUENCE [LARGE SCALE GENOMIC DNA]</scope>
    <source>
        <strain evidence="4">UAMH 1704</strain>
    </source>
</reference>
<dbReference type="VEuPathDB" id="FungiDB:UREG_05233"/>
<organism evidence="3 4">
    <name type="scientific">Uncinocarpus reesii (strain UAMH 1704)</name>
    <dbReference type="NCBI Taxonomy" id="336963"/>
    <lineage>
        <taxon>Eukaryota</taxon>
        <taxon>Fungi</taxon>
        <taxon>Dikarya</taxon>
        <taxon>Ascomycota</taxon>
        <taxon>Pezizomycotina</taxon>
        <taxon>Eurotiomycetes</taxon>
        <taxon>Eurotiomycetidae</taxon>
        <taxon>Onygenales</taxon>
        <taxon>Onygenaceae</taxon>
        <taxon>Uncinocarpus</taxon>
    </lineage>
</organism>
<dbReference type="OMA" id="GPMFADD"/>
<dbReference type="InParanoid" id="C4JRZ4"/>
<feature type="transmembrane region" description="Helical" evidence="1">
    <location>
        <begin position="204"/>
        <end position="225"/>
    </location>
</feature>
<evidence type="ECO:0000313" key="4">
    <source>
        <dbReference type="Proteomes" id="UP000002058"/>
    </source>
</evidence>
<keyword evidence="4" id="KW-1185">Reference proteome</keyword>
<dbReference type="Proteomes" id="UP000002058">
    <property type="component" value="Unassembled WGS sequence"/>
</dbReference>